<name>A0A6P9A9Y8_THRPL</name>
<dbReference type="GeneID" id="117652977"/>
<dbReference type="AlphaFoldDB" id="A0A6P9A9Y8"/>
<proteinExistence type="predicted"/>
<sequence length="136" mass="15616">MALRRRGVGLLAVSSKVYKESRLGNESRSYYTITLIRAYPRRKKLPDIRNCKTTIALKKILNHRITGAAVSKVGFSDQGPQWRVMRGQPEDMGSPLHKRTPTKEGWVFLEKHDGANFHIEIMMNRVSCEDCQPEIF</sequence>
<protein>
    <submittedName>
        <fullName evidence="2">Uncharacterized protein LOC117652977</fullName>
    </submittedName>
</protein>
<gene>
    <name evidence="2" type="primary">LOC117652977</name>
</gene>
<evidence type="ECO:0000313" key="2">
    <source>
        <dbReference type="RefSeq" id="XP_034254144.1"/>
    </source>
</evidence>
<keyword evidence="1" id="KW-1185">Reference proteome</keyword>
<evidence type="ECO:0000313" key="1">
    <source>
        <dbReference type="Proteomes" id="UP000515158"/>
    </source>
</evidence>
<dbReference type="KEGG" id="tpal:117652977"/>
<dbReference type="InParanoid" id="A0A6P9A9Y8"/>
<accession>A0A6P9A9Y8</accession>
<reference evidence="2" key="1">
    <citation type="submission" date="2025-08" db="UniProtKB">
        <authorList>
            <consortium name="RefSeq"/>
        </authorList>
    </citation>
    <scope>IDENTIFICATION</scope>
    <source>
        <tissue evidence="2">Total insect</tissue>
    </source>
</reference>
<dbReference type="Proteomes" id="UP000515158">
    <property type="component" value="Unplaced"/>
</dbReference>
<dbReference type="RefSeq" id="XP_034254144.1">
    <property type="nucleotide sequence ID" value="XM_034398253.1"/>
</dbReference>
<organism evidence="2">
    <name type="scientific">Thrips palmi</name>
    <name type="common">Melon thrips</name>
    <dbReference type="NCBI Taxonomy" id="161013"/>
    <lineage>
        <taxon>Eukaryota</taxon>
        <taxon>Metazoa</taxon>
        <taxon>Ecdysozoa</taxon>
        <taxon>Arthropoda</taxon>
        <taxon>Hexapoda</taxon>
        <taxon>Insecta</taxon>
        <taxon>Pterygota</taxon>
        <taxon>Neoptera</taxon>
        <taxon>Paraneoptera</taxon>
        <taxon>Thysanoptera</taxon>
        <taxon>Terebrantia</taxon>
        <taxon>Thripoidea</taxon>
        <taxon>Thripidae</taxon>
        <taxon>Thrips</taxon>
    </lineage>
</organism>